<reference evidence="2 3" key="1">
    <citation type="submission" date="2024-05" db="EMBL/GenBank/DDBJ databases">
        <title>Sinomonas sp. nov., isolated from a waste landfill.</title>
        <authorList>
            <person name="Zhao Y."/>
        </authorList>
    </citation>
    <scope>NUCLEOTIDE SEQUENCE [LARGE SCALE GENOMIC DNA]</scope>
    <source>
        <strain evidence="2 3">CCTCC AB2014300</strain>
    </source>
</reference>
<evidence type="ECO:0000256" key="1">
    <source>
        <dbReference type="SAM" id="MobiDB-lite"/>
    </source>
</evidence>
<comment type="caution">
    <text evidence="2">The sequence shown here is derived from an EMBL/GenBank/DDBJ whole genome shotgun (WGS) entry which is preliminary data.</text>
</comment>
<proteinExistence type="predicted"/>
<dbReference type="PANTHER" id="PTHR42110">
    <property type="entry name" value="L-ASPARAGINASE, PUTATIVE (AFU_ORTHOLOGUE AFUA_3G11890)-RELATED"/>
    <property type="match status" value="1"/>
</dbReference>
<feature type="region of interest" description="Disordered" evidence="1">
    <location>
        <begin position="1"/>
        <end position="33"/>
    </location>
</feature>
<protein>
    <submittedName>
        <fullName evidence="2">Asparaginase</fullName>
    </submittedName>
</protein>
<dbReference type="Proteomes" id="UP001422074">
    <property type="component" value="Unassembled WGS sequence"/>
</dbReference>
<dbReference type="PANTHER" id="PTHR42110:SF1">
    <property type="entry name" value="L-ASPARAGINASE, PUTATIVE (AFU_ORTHOLOGUE AFUA_3G11890)-RELATED"/>
    <property type="match status" value="1"/>
</dbReference>
<keyword evidence="3" id="KW-1185">Reference proteome</keyword>
<gene>
    <name evidence="2" type="ORF">ABCQ75_03895</name>
</gene>
<sequence length="391" mass="39161">MTPSPVPAHATRSDGAVPAAPSNGVVPAAPSAARGHDAAAPAALPAHVPLAVQSRGGLVESVHYGSIAATGSPDAGGSILWQAGDPGPFYPRSALKPLQAVALVRAGLRLEDRLLALAAASHSGGPEHRDGALEILRLHGLGPSALANTTDLPYGAAEREAWLRASGGPDQLCQNCSGKHAAMAAVCTLNDWPIAGYLDPAHPLQRLVAATVAELTGETPEAWSTDGCGTPVPAVTLAGMARAYGLIARAAAGTGARAHDGDAVHPGAEAAVGRLSPEAAVGRAMRTHPEMVAGEDRDVTALMRVLPGAVAKDGFEGVQLVGLPDGRALALKVADGGDRARMPITVRALAALGVPEALDGGALVPLARPVVLGGGRPTGSLVALDDAFPAQ</sequence>
<organism evidence="2 3">
    <name type="scientific">Sinomonas halotolerans</name>
    <dbReference type="NCBI Taxonomy" id="1644133"/>
    <lineage>
        <taxon>Bacteria</taxon>
        <taxon>Bacillati</taxon>
        <taxon>Actinomycetota</taxon>
        <taxon>Actinomycetes</taxon>
        <taxon>Micrococcales</taxon>
        <taxon>Micrococcaceae</taxon>
        <taxon>Sinomonas</taxon>
    </lineage>
</organism>
<accession>A0ABU9WWX5</accession>
<evidence type="ECO:0000313" key="2">
    <source>
        <dbReference type="EMBL" id="MEN2743684.1"/>
    </source>
</evidence>
<dbReference type="EMBL" id="JBDFRB010000002">
    <property type="protein sequence ID" value="MEN2743684.1"/>
    <property type="molecule type" value="Genomic_DNA"/>
</dbReference>
<dbReference type="InterPro" id="IPR010349">
    <property type="entry name" value="Asparaginase_II"/>
</dbReference>
<dbReference type="Pfam" id="PF06089">
    <property type="entry name" value="Asparaginase_II"/>
    <property type="match status" value="1"/>
</dbReference>
<name>A0ABU9WWX5_9MICC</name>
<dbReference type="RefSeq" id="WP_345883197.1">
    <property type="nucleotide sequence ID" value="NZ_JBDFRB010000002.1"/>
</dbReference>
<evidence type="ECO:0000313" key="3">
    <source>
        <dbReference type="Proteomes" id="UP001422074"/>
    </source>
</evidence>